<gene>
    <name evidence="2" type="ORF">NGM29_09175</name>
</gene>
<dbReference type="GeneID" id="73290215"/>
<evidence type="ECO:0000259" key="1">
    <source>
        <dbReference type="PROSITE" id="PS00028"/>
    </source>
</evidence>
<protein>
    <recommendedName>
        <fullName evidence="1">C2H2-type domain-containing protein</fullName>
    </recommendedName>
</protein>
<dbReference type="InterPro" id="IPR013087">
    <property type="entry name" value="Znf_C2H2_type"/>
</dbReference>
<proteinExistence type="predicted"/>
<dbReference type="PROSITE" id="PS00028">
    <property type="entry name" value="ZINC_FINGER_C2H2_1"/>
    <property type="match status" value="1"/>
</dbReference>
<dbReference type="Proteomes" id="UP001056855">
    <property type="component" value="Chromosome"/>
</dbReference>
<keyword evidence="3" id="KW-1185">Reference proteome</keyword>
<dbReference type="KEGG" id="sawl:NGM29_09175"/>
<dbReference type="AlphaFoldDB" id="A0A9E7NDM7"/>
<evidence type="ECO:0000313" key="3">
    <source>
        <dbReference type="Proteomes" id="UP001056855"/>
    </source>
</evidence>
<organism evidence="2 3">
    <name type="scientific">Natronosalvus rutilus</name>
    <dbReference type="NCBI Taxonomy" id="2953753"/>
    <lineage>
        <taxon>Archaea</taxon>
        <taxon>Methanobacteriati</taxon>
        <taxon>Methanobacteriota</taxon>
        <taxon>Stenosarchaea group</taxon>
        <taxon>Halobacteria</taxon>
        <taxon>Halobacteriales</taxon>
        <taxon>Natrialbaceae</taxon>
        <taxon>Natronosalvus</taxon>
    </lineage>
</organism>
<name>A0A9E7NDM7_9EURY</name>
<accession>A0A9E7NDM7</accession>
<feature type="domain" description="C2H2-type" evidence="1">
    <location>
        <begin position="9"/>
        <end position="30"/>
    </location>
</feature>
<dbReference type="EMBL" id="CP100355">
    <property type="protein sequence ID" value="UTF55401.1"/>
    <property type="molecule type" value="Genomic_DNA"/>
</dbReference>
<dbReference type="RefSeq" id="WP_254160370.1">
    <property type="nucleotide sequence ID" value="NZ_CP100355.1"/>
</dbReference>
<reference evidence="2" key="1">
    <citation type="submission" date="2022-06" db="EMBL/GenBank/DDBJ databases">
        <title>Diverse halophilic archaea isolated from saline environments.</title>
        <authorList>
            <person name="Cui H.-L."/>
        </authorList>
    </citation>
    <scope>NUCLEOTIDE SEQUENCE</scope>
    <source>
        <strain evidence="2">WLHS1</strain>
    </source>
</reference>
<evidence type="ECO:0000313" key="2">
    <source>
        <dbReference type="EMBL" id="UTF55401.1"/>
    </source>
</evidence>
<sequence>MASKAPIYCELCKETIDTNESLEHHLLNEHRPPELAERLASQWESEELGDPS</sequence>